<gene>
    <name evidence="5" type="ORF">EZS27_008026</name>
</gene>
<keyword evidence="1" id="KW-0597">Phosphoprotein</keyword>
<dbReference type="GO" id="GO:0006355">
    <property type="term" value="P:regulation of DNA-templated transcription"/>
    <property type="evidence" value="ECO:0007669"/>
    <property type="project" value="InterPro"/>
</dbReference>
<feature type="transmembrane region" description="Helical" evidence="3">
    <location>
        <begin position="744"/>
        <end position="769"/>
    </location>
</feature>
<evidence type="ECO:0000256" key="3">
    <source>
        <dbReference type="SAM" id="Phobius"/>
    </source>
</evidence>
<keyword evidence="3" id="KW-0472">Membrane</keyword>
<dbReference type="InterPro" id="IPR016032">
    <property type="entry name" value="Sig_transdc_resp-reg_C-effctor"/>
</dbReference>
<dbReference type="SUPFAM" id="SSF46894">
    <property type="entry name" value="C-terminal effector domain of the bipartite response regulators"/>
    <property type="match status" value="1"/>
</dbReference>
<dbReference type="InterPro" id="IPR011123">
    <property type="entry name" value="Y_Y_Y"/>
</dbReference>
<comment type="caution">
    <text evidence="5">The sequence shown here is derived from an EMBL/GenBank/DDBJ whole genome shotgun (WGS) entry which is preliminary data.</text>
</comment>
<organism evidence="5">
    <name type="scientific">termite gut metagenome</name>
    <dbReference type="NCBI Taxonomy" id="433724"/>
    <lineage>
        <taxon>unclassified sequences</taxon>
        <taxon>metagenomes</taxon>
        <taxon>organismal metagenomes</taxon>
    </lineage>
</organism>
<dbReference type="GO" id="GO:0000155">
    <property type="term" value="F:phosphorelay sensor kinase activity"/>
    <property type="evidence" value="ECO:0007669"/>
    <property type="project" value="TreeGrafter"/>
</dbReference>
<dbReference type="PANTHER" id="PTHR43547:SF2">
    <property type="entry name" value="HYBRID SIGNAL TRANSDUCTION HISTIDINE KINASE C"/>
    <property type="match status" value="1"/>
</dbReference>
<dbReference type="PROSITE" id="PS00622">
    <property type="entry name" value="HTH_LUXR_1"/>
    <property type="match status" value="1"/>
</dbReference>
<reference evidence="5" key="1">
    <citation type="submission" date="2019-03" db="EMBL/GenBank/DDBJ databases">
        <title>Single cell metagenomics reveals metabolic interactions within the superorganism composed of flagellate Streblomastix strix and complex community of Bacteroidetes bacteria on its surface.</title>
        <authorList>
            <person name="Treitli S.C."/>
            <person name="Kolisko M."/>
            <person name="Husnik F."/>
            <person name="Keeling P."/>
            <person name="Hampl V."/>
        </authorList>
    </citation>
    <scope>NUCLEOTIDE SEQUENCE</scope>
    <source>
        <strain evidence="5">STM</strain>
    </source>
</reference>
<dbReference type="Pfam" id="PF00196">
    <property type="entry name" value="GerE"/>
    <property type="match status" value="1"/>
</dbReference>
<evidence type="ECO:0000259" key="4">
    <source>
        <dbReference type="PROSITE" id="PS00622"/>
    </source>
</evidence>
<keyword evidence="3" id="KW-0812">Transmembrane</keyword>
<dbReference type="SMART" id="SM00421">
    <property type="entry name" value="HTH_LUXR"/>
    <property type="match status" value="1"/>
</dbReference>
<dbReference type="AlphaFoldDB" id="A0A5J4SG89"/>
<dbReference type="GO" id="GO:0003677">
    <property type="term" value="F:DNA binding"/>
    <property type="evidence" value="ECO:0007669"/>
    <property type="project" value="InterPro"/>
</dbReference>
<dbReference type="InterPro" id="IPR013783">
    <property type="entry name" value="Ig-like_fold"/>
</dbReference>
<dbReference type="Gene3D" id="1.10.10.10">
    <property type="entry name" value="Winged helix-like DNA-binding domain superfamily/Winged helix DNA-binding domain"/>
    <property type="match status" value="1"/>
</dbReference>
<dbReference type="PANTHER" id="PTHR43547">
    <property type="entry name" value="TWO-COMPONENT HISTIDINE KINASE"/>
    <property type="match status" value="1"/>
</dbReference>
<dbReference type="InterPro" id="IPR036388">
    <property type="entry name" value="WH-like_DNA-bd_sf"/>
</dbReference>
<accession>A0A5J4SG89</accession>
<evidence type="ECO:0000256" key="1">
    <source>
        <dbReference type="ARBA" id="ARBA00022553"/>
    </source>
</evidence>
<dbReference type="Pfam" id="PF07495">
    <property type="entry name" value="Y_Y_Y"/>
    <property type="match status" value="1"/>
</dbReference>
<sequence length="968" mass="113062">MNMKKINFLLVIFLFVSESIFAAYPSVRNFSKKESNTGTQNWSIIQHRNDWMYFANNYGLLEYDGYYWKIYPIANYTNVRSLYYDREEDRIYAGAFNEFGYYSRDDRGILKYNSLANRLNVSDRDFNEIWNIHRNSEVLFFQGDREIFRMKDDLIQRLNFPHKIKYSGMVHGILFISTIEDGILTLNGDLFIPLPGGELLKNKQVCAVLPFNEQDILFVTALDGVYVYNGKTIMPYATDIDKFLHDNRVFCAGINDSKLAFGTVRNGVVIKDLNTNETIYANMDAGLQNNTILSLVFDKLGNLWLGLDKGIDYLMINSPIYNLFGNNRVYGSGYCSVVNGNKLYLGTNQGLYITPFPVITSPEPLKLQLVDHLLEQIWCLTEIDNTLFCGTDRGAFILRGNKVERIPNIDGTWKMIKLQSHPDYILGSSYKGFFLLKKVNNQWVYWRLINGFDEYGGMFEEDEEGNIWFCHWMKGLYKLTLNPDLDTFSVEIWDTSKGLNTTRNNVLVKINGELIISSDGGFFRYNPVKNSIEHAKKYENLFGFHPHSLRLTEMSSGDICCISPDYFAIAYKQDDEHYRVDASSFTYLKKKLIIGFENFNFINRSNILISTEDGFSSLDLVAARKMETSETPFKVAVKNVFFTNKRDSLVAGFCLIPHEKNIFKYKQNSIRFEFIAPEYRDEQAINYSYMLENYDTDWSTYSSTNTKEYTKLPKGSYVFKVRAKNLLESKTAETFYRFTILPPWYAGTPFIIIYVLVISGLLVLLFLYVKKKSEEGAREMEIRKKKEMQEQEKVFKADVKEKEKEIVALKNQKLQYELRHKSQELANSTMNVIRKNEILLELNKNIEKIYSEIDKSDASKSVFAIKNRLQSMQQEIKQNIERDDNWKRFAENFDMIYENYLKRLKEQFSSLSKNDLKLCAYLKMGLNSKDIAPLLNMSFRSVEMYRYRLRKKLNLIRDINLTDFLQNF</sequence>
<keyword evidence="2" id="KW-0175">Coiled coil</keyword>
<dbReference type="InterPro" id="IPR000792">
    <property type="entry name" value="Tscrpt_reg_LuxR_C"/>
</dbReference>
<feature type="coiled-coil region" evidence="2">
    <location>
        <begin position="785"/>
        <end position="819"/>
    </location>
</feature>
<proteinExistence type="predicted"/>
<dbReference type="Gene3D" id="2.60.40.10">
    <property type="entry name" value="Immunoglobulins"/>
    <property type="match status" value="1"/>
</dbReference>
<dbReference type="InterPro" id="IPR015943">
    <property type="entry name" value="WD40/YVTN_repeat-like_dom_sf"/>
</dbReference>
<dbReference type="EMBL" id="SNRY01000223">
    <property type="protein sequence ID" value="KAA6344330.1"/>
    <property type="molecule type" value="Genomic_DNA"/>
</dbReference>
<evidence type="ECO:0000313" key="5">
    <source>
        <dbReference type="EMBL" id="KAA6344330.1"/>
    </source>
</evidence>
<dbReference type="Gene3D" id="2.130.10.10">
    <property type="entry name" value="YVTN repeat-like/Quinoprotein amine dehydrogenase"/>
    <property type="match status" value="2"/>
</dbReference>
<feature type="domain" description="HTH luxR-type" evidence="4">
    <location>
        <begin position="925"/>
        <end position="952"/>
    </location>
</feature>
<protein>
    <recommendedName>
        <fullName evidence="4">HTH luxR-type domain-containing protein</fullName>
    </recommendedName>
</protein>
<keyword evidence="3" id="KW-1133">Transmembrane helix</keyword>
<evidence type="ECO:0000256" key="2">
    <source>
        <dbReference type="SAM" id="Coils"/>
    </source>
</evidence>
<name>A0A5J4SG89_9ZZZZ</name>